<dbReference type="SUPFAM" id="SSF47336">
    <property type="entry name" value="ACP-like"/>
    <property type="match status" value="2"/>
</dbReference>
<dbReference type="Pfam" id="PF23114">
    <property type="entry name" value="NAD-bd_HRPKS_sdrA"/>
    <property type="match status" value="1"/>
</dbReference>
<feature type="domain" description="Ketosynthase family 3 (KS3)" evidence="12">
    <location>
        <begin position="8"/>
        <end position="442"/>
    </location>
</feature>
<evidence type="ECO:0000259" key="13">
    <source>
        <dbReference type="PROSITE" id="PS52019"/>
    </source>
</evidence>
<evidence type="ECO:0000259" key="12">
    <source>
        <dbReference type="PROSITE" id="PS52004"/>
    </source>
</evidence>
<dbReference type="InterPro" id="IPR020841">
    <property type="entry name" value="PKS_Beta-ketoAc_synthase_dom"/>
</dbReference>
<dbReference type="InterPro" id="IPR020845">
    <property type="entry name" value="AMP-binding_CS"/>
</dbReference>
<dbReference type="InterPro" id="IPR014043">
    <property type="entry name" value="Acyl_transferase_dom"/>
</dbReference>
<dbReference type="InterPro" id="IPR016036">
    <property type="entry name" value="Malonyl_transacylase_ACP-bd"/>
</dbReference>
<dbReference type="SUPFAM" id="SSF55048">
    <property type="entry name" value="Probable ACP-binding domain of malonyl-CoA ACP transacylase"/>
    <property type="match status" value="1"/>
</dbReference>
<proteinExistence type="predicted"/>
<dbReference type="SMART" id="SM00826">
    <property type="entry name" value="PKS_DH"/>
    <property type="match status" value="1"/>
</dbReference>
<feature type="active site" description="Proton acceptor; for dehydratase activity" evidence="9">
    <location>
        <position position="970"/>
    </location>
</feature>
<keyword evidence="15" id="KW-1185">Reference proteome</keyword>
<evidence type="ECO:0000256" key="4">
    <source>
        <dbReference type="ARBA" id="ARBA00022603"/>
    </source>
</evidence>
<dbReference type="Gene3D" id="3.40.50.720">
    <property type="entry name" value="NAD(P)-binding Rossmann-like Domain"/>
    <property type="match status" value="1"/>
</dbReference>
<dbReference type="Gene3D" id="1.10.1200.10">
    <property type="entry name" value="ACP-like"/>
    <property type="match status" value="2"/>
</dbReference>
<dbReference type="Pfam" id="PF02801">
    <property type="entry name" value="Ketoacyl-synt_C"/>
    <property type="match status" value="1"/>
</dbReference>
<dbReference type="InterPro" id="IPR036736">
    <property type="entry name" value="ACP-like_sf"/>
</dbReference>
<feature type="active site" description="Proton donor; for dehydratase activity" evidence="9">
    <location>
        <position position="1146"/>
    </location>
</feature>
<dbReference type="Pfam" id="PF08659">
    <property type="entry name" value="KR"/>
    <property type="match status" value="1"/>
</dbReference>
<feature type="domain" description="Carrier" evidence="11">
    <location>
        <begin position="2392"/>
        <end position="2474"/>
    </location>
</feature>
<comment type="caution">
    <text evidence="14">The sequence shown here is derived from an EMBL/GenBank/DDBJ whole genome shotgun (WGS) entry which is preliminary data.</text>
</comment>
<evidence type="ECO:0000313" key="14">
    <source>
        <dbReference type="EMBL" id="KAL2071876.1"/>
    </source>
</evidence>
<dbReference type="Gene3D" id="3.30.300.30">
    <property type="match status" value="1"/>
</dbReference>
<keyword evidence="2" id="KW-0597">Phosphoprotein</keyword>
<dbReference type="Pfam" id="PF00668">
    <property type="entry name" value="Condensation"/>
    <property type="match status" value="1"/>
</dbReference>
<dbReference type="SUPFAM" id="SSF51735">
    <property type="entry name" value="NAD(P)-binding Rossmann-fold domains"/>
    <property type="match status" value="1"/>
</dbReference>
<gene>
    <name evidence="14" type="ORF">VTL71DRAFT_13111</name>
</gene>
<dbReference type="PROSITE" id="PS00606">
    <property type="entry name" value="KS3_1"/>
    <property type="match status" value="1"/>
</dbReference>
<dbReference type="InterPro" id="IPR018201">
    <property type="entry name" value="Ketoacyl_synth_AS"/>
</dbReference>
<dbReference type="InterPro" id="IPR013968">
    <property type="entry name" value="PKS_KR"/>
</dbReference>
<evidence type="ECO:0000256" key="7">
    <source>
        <dbReference type="ARBA" id="ARBA00023002"/>
    </source>
</evidence>
<dbReference type="InterPro" id="IPR016039">
    <property type="entry name" value="Thiolase-like"/>
</dbReference>
<evidence type="ECO:0000256" key="8">
    <source>
        <dbReference type="ARBA" id="ARBA00023268"/>
    </source>
</evidence>
<dbReference type="SMART" id="SM00827">
    <property type="entry name" value="PKS_AT"/>
    <property type="match status" value="1"/>
</dbReference>
<name>A0ABR4CPH0_9HELO</name>
<dbReference type="InterPro" id="IPR006162">
    <property type="entry name" value="Ppantetheine_attach_site"/>
</dbReference>
<dbReference type="Gene3D" id="3.40.47.10">
    <property type="match status" value="1"/>
</dbReference>
<keyword evidence="5" id="KW-0808">Transferase</keyword>
<dbReference type="Gene3D" id="3.30.559.30">
    <property type="entry name" value="Nonribosomal peptide synthetase, condensation domain"/>
    <property type="match status" value="1"/>
</dbReference>
<dbReference type="Pfam" id="PF08242">
    <property type="entry name" value="Methyltransf_12"/>
    <property type="match status" value="1"/>
</dbReference>
<dbReference type="InterPro" id="IPR009081">
    <property type="entry name" value="PP-bd_ACP"/>
</dbReference>
<dbReference type="PROSITE" id="PS00455">
    <property type="entry name" value="AMP_BINDING"/>
    <property type="match status" value="1"/>
</dbReference>
<dbReference type="SUPFAM" id="SSF56801">
    <property type="entry name" value="Acetyl-CoA synthetase-like"/>
    <property type="match status" value="1"/>
</dbReference>
<dbReference type="Pfam" id="PF00698">
    <property type="entry name" value="Acyl_transf_1"/>
    <property type="match status" value="1"/>
</dbReference>
<dbReference type="PANTHER" id="PTHR43775:SF20">
    <property type="entry name" value="HYBRID PKS-NRPS SYNTHETASE APDA"/>
    <property type="match status" value="1"/>
</dbReference>
<dbReference type="Pfam" id="PF00109">
    <property type="entry name" value="ketoacyl-synt"/>
    <property type="match status" value="1"/>
</dbReference>
<evidence type="ECO:0000256" key="1">
    <source>
        <dbReference type="ARBA" id="ARBA00022450"/>
    </source>
</evidence>
<dbReference type="InterPro" id="IPR050091">
    <property type="entry name" value="PKS_NRPS_Biosynth_Enz"/>
</dbReference>
<sequence length="3659" mass="400477">MTDLDNVREPIAVIGTGCRFPGDADSLSKLWTLLEQPRDVSEPISAERFNVDRFYHPTGSHHGTTNVKDAYFIPGNARKFDAPFFNVLPSEADSMDPQHRMLMEVCYEAAESAGVTLSDLSGSDTAVFIGLMSYDYSGIASRDPNFIPTYLSSGTANSNAAARISYHFDCHGSSMTIDTACSSSLVAVHQAVQVLRDGGSRMAIAGGTNLILDSGNFIAGSKMNMLSPTGHSRMWDADADGYARGEGVGVVILKTLRAAIEDGDDIECIIRETGINQDGKTTGITMPSATAQAALIRSTYAKAGLDLTQKNNRCQYFEAHGTGTPAGDPQEAEALRNAFFGYGNEDVDEILYVGSVKTVIGHTEGTAGIAGLLKASVALKNAIIPPNLLLNRLNPNVAPFYTNMRILQEAQPWPQIPANTPRRASVNSFGFGGTNAHAILESYESKITAAEVVIPCIPFVFSAASEKSLEGILRSYLSYLKESPSVDIRHLAYTLSSRRSALTVKASFSALTLSELCESIEARLESSTKGSKLGGVRSTQNAGVLGVFTGQGTQGIGMGAKLVDAYPLALKTIEELDESLATLPASDRPNWKILAELAADEEKTHLEEAVFSQTLCTAVQIVLADLLRSAGVTFKAVVGHSSGEIAAAYVAGFISAHDAIRIAYYRGFYAKLASGPDGLTGSMIAVGTSLEDGKAMCELEDFEGRILVAAHNSNESITISGDSDAITEVIAVFEEEGKSVRQLRVSTAYHSHHMLPCSDAYVQAILACNIKILTPKDDGTTWYSSVDGGGRVEGAASLASTYWAENMTNPVLFAQAIECAMEECGRFDAALEIGPHPALKRPVAQINQQLRTEMVPYSGVLHRGKDDLKSFLDCIGFVWSHCGGSAVDFTSFQETHYHDNNYSVLLKDLPTYAWTHERDYWTECRGGKQYRTHATAIHEFLGRRTPDGMHNQWRWENVLSVRELPWLSGHALQGQVVLPATGYIALAMEAANQLSTGRPIRLIELTNLVISKAIAIDEDTGTEVAVTMSNITESKELSITAQYTCYSSVSKSSGTMAVSATADVEILLGDPVLDILPGPVQPELTTADIDIDTFYESLTELGYGYSGDFRAMSNLTRRLGIASGVIMPPAEDHSVSKLPFYPSMLDTALQGMFAAFSAPNDGRLWTLHAPTGMQRVSLVPTLCTENMPKPASFICTVSESTPNNITGDISVYSKDGKQTFIEIEGLVCRPFSSATQADDCHLFSDTVWNVASPNGDILLGNNRASASQLTKAYDCERVALFYMRSLYESIPETERTNMEIPQHHEALFDSIARVLELVSSGKHAYASKEWLTDSHEQILSIMEPYGSDADFNIMRAVGENLPAVVRGETTILEHMTKDNRLDEYYIDALGFDHAYDVATGMVAQFVHRYPHMDIIEIGGGTGGATAPILSEIGTAFSSYTFTDIGVGFLMKAQDMFKDKDYASKMIFKPLDIEKDVTSQGFNAHSYDIVLAANVLHATHKLEETLKNARKLLKPGGYLVMLEIVDNRPLRVGLVFGGLPGWWVGREDGRRYAPTIELTQWNKILKQTGFSGIDTFTPLDDPLVYLASVFVSQAVDDTVLTIRRPLSSRLDRIPIANLLIIGGDTMETSRLIDEAEQLLRTRSQNVIMAATLEDLEGIEIPSMCTVLSLIEIDGPMFKTMTKEQWQILKNIFTAARNVLWLTRGYRCEDAYAAMTVGFMRCITYELPQLRTQLLDIDQSKVVNGTLLAEMLLRLHIAEELEMADQKDKLVWTAETEVVVENELLIIPRMKPQVQQNKRYNSARRPITKLSDLKESPVALEWLDSGYVLREIADSSLHHGSAYSLVDIHSSLLSAVRVPAGRLFFGIGLDKKTGGRVFSASTLNSSTISVPNGWSVPIEIPHGSEARFLSAVVNHFWNDAMCGAVPTGATILVHEPSQAVADMLSRSSAYQAVFTTCTEGAGNGWLYIHPQSSSRVVKSILPNRISLFVDLSSDMLGNGIAAKISAAVPKLCQRADSSIILSKDSFHLQTNKVDEDRIPYLLRDIATAVLPLVSDHASRDSLVFPEISVVDTSRTDIVDPFSIVNWRLEKAVTTLMEPVDARKNIFPGDKTYWLVGLAGDLGQSLVDWMADHGARYFVLMSRTRRVEDNWIKKHQLNGTTIIFMAGDVTKREDVQRVYDQVTAQLPAIAGVANGALVLQDQAFEGMDLDTFQRVAKPKIDGTMFLSELFEENTLDFFVAFSSVVATLGNSGQSAYSAANSFSKALINQRRGRGLAGSVIDLSRIAGVGYVDREVKSLKMSEKQLKRLMNVSMPMSEPDLHQVFAEAIVSGRPDSGLKSELISGIRTLTIEEDSRVYWAAQVKFSHFVRIQEQEGGEKGSKVTKIPVRKLLQAAKSPEQVLTILRNAFIAKLNASLNLSDGDSIDGNTPLIELGLDSLVAVDIRTWFLQELKVDLPVLKILGGASAMDLISFAAEKLPQEILPNVGEGAKYDIKSYPEDIAVPAVIQPTHSPRSDPEPIEQSPIESKVVSLNGSSSSTTSAADNKSSPPSASSTTGDDSPTPPSEADIKIPEVKVEEIIPDFQEVPATIEFVDSDVVREEPMSYEQSSFWFLGKYLDDPTAFNITFWVEVKGGIDAARLERAVDLVAQSHEALRTTFSANETGPCQRIMKESNFRLTQHPVESRDEFLEVFTSLKSHVFDIENGDTIKLILCEQSENLFYFALGFHHILMDGTSTNVLFANLQQAYKDGAFPSTQLQYPAWAAKQRSYVESPESAEDRAYWSRELATIPPSLPLFPMSSQSSRKTLKRYHMLRASTNLGAEMTTRIKERCRNLKVSPAYFHLAVYKTLLFRFLSTDHICLGINDMNRTDSREAGVIGNLMNILPVQFRYDPRQNFLHAIKEARAKVMTALVHAKVPFDVILGELNITRDPTRSPVFQASFDYRETFEKSFLDHETYSPPEGLNRNSNGYDLSLGALESLEGESTIYIGAQSSLYSMEDAEIILNSYVHLLETFTQRPATRVDRPSLFPKADIDRGMALGLGAPIVSTWPETLVHRVEQMISTRGTSIALKDGHGVTLSYTQMGLRIATIAASLLQVRGSGPPPIVGIFQQPSADWICSMLAILRVGAICLPLESRNGLPRLAAIVKASGPVAVLVDSTTSDNLKYLGLEDCTTINLSHLEDAISTNVPINTKPEEAALILFTSGSTGVPKGIVIKHSALANVIESLSQRFDLKNEVVLQHTAFSFDMSVDEIFIGLCTGGSLYVVDSSRRGDSRALMGLIESEGITYTRTTPSGYLSWIRHGADLVADNQTWRHAFAGGDKMSDSLRQAFRSLKLPNLLLCQSYGPSEVSITAVKGVVNYHGTTSMDENIPLGQPLHGYSLYILDSDLNPLPPGVPGEIFIGGAGVSLGYLNDTALTESKFMNNPWAPPEYAEHGWTQMYRSGDKARITGKGDLLFHGRIEGDLQVKSAGGIRMELQDIENSILQASQGTLVDVVCTPRGDPQFIVAHAVFSPSFEGDGEDRSHFISELLAHLPLPSYMVPATIIPIESMPLNVHMKRDRAAIALLPVAQSSLPDQEVSEDLTPLETELRAIWVGVLPSEMSAGISTRNADFFRLGGSSLLMIELQSAIRRTFSVSLSLQDLFEACSLGEMTKKIKLTMDNL</sequence>
<evidence type="ECO:0000256" key="9">
    <source>
        <dbReference type="PROSITE-ProRule" id="PRU01363"/>
    </source>
</evidence>
<dbReference type="SUPFAM" id="SSF53335">
    <property type="entry name" value="S-adenosyl-L-methionine-dependent methyltransferases"/>
    <property type="match status" value="1"/>
</dbReference>
<dbReference type="InterPro" id="IPR023213">
    <property type="entry name" value="CAT-like_dom_sf"/>
</dbReference>
<evidence type="ECO:0008006" key="16">
    <source>
        <dbReference type="Google" id="ProtNLM"/>
    </source>
</evidence>
<evidence type="ECO:0000313" key="15">
    <source>
        <dbReference type="Proteomes" id="UP001595075"/>
    </source>
</evidence>
<dbReference type="InterPro" id="IPR000873">
    <property type="entry name" value="AMP-dep_synth/lig_dom"/>
</dbReference>
<dbReference type="PROSITE" id="PS52004">
    <property type="entry name" value="KS3_2"/>
    <property type="match status" value="1"/>
</dbReference>
<dbReference type="Gene3D" id="3.30.559.10">
    <property type="entry name" value="Chloramphenicol acetyltransferase-like domain"/>
    <property type="match status" value="1"/>
</dbReference>
<dbReference type="InterPro" id="IPR014030">
    <property type="entry name" value="Ketoacyl_synth_N"/>
</dbReference>
<keyword evidence="8" id="KW-0511">Multifunctional enzyme</keyword>
<feature type="region of interest" description="N-terminal hotdog fold" evidence="9">
    <location>
        <begin position="938"/>
        <end position="1071"/>
    </location>
</feature>
<dbReference type="InterPro" id="IPR032821">
    <property type="entry name" value="PKS_assoc"/>
</dbReference>
<protein>
    <recommendedName>
        <fullName evidence="16">Polyketide synthase</fullName>
    </recommendedName>
</protein>
<dbReference type="Gene3D" id="3.40.366.10">
    <property type="entry name" value="Malonyl-Coenzyme A Acyl Carrier Protein, domain 2"/>
    <property type="match status" value="1"/>
</dbReference>
<feature type="domain" description="Carrier" evidence="11">
    <location>
        <begin position="3577"/>
        <end position="3656"/>
    </location>
</feature>
<dbReference type="Gene3D" id="3.10.129.110">
    <property type="entry name" value="Polyketide synthase dehydratase"/>
    <property type="match status" value="1"/>
</dbReference>
<dbReference type="Proteomes" id="UP001595075">
    <property type="component" value="Unassembled WGS sequence"/>
</dbReference>
<dbReference type="PROSITE" id="PS52019">
    <property type="entry name" value="PKS_MFAS_DH"/>
    <property type="match status" value="1"/>
</dbReference>
<dbReference type="InterPro" id="IPR049551">
    <property type="entry name" value="PKS_DH_C"/>
</dbReference>
<dbReference type="PANTHER" id="PTHR43775">
    <property type="entry name" value="FATTY ACID SYNTHASE"/>
    <property type="match status" value="1"/>
</dbReference>
<dbReference type="InterPro" id="IPR042104">
    <property type="entry name" value="PKS_dehydratase_sf"/>
</dbReference>
<dbReference type="InterPro" id="IPR001227">
    <property type="entry name" value="Ac_transferase_dom_sf"/>
</dbReference>
<keyword evidence="1" id="KW-0596">Phosphopantetheine</keyword>
<dbReference type="Gene3D" id="3.30.70.3290">
    <property type="match status" value="1"/>
</dbReference>
<accession>A0ABR4CPH0</accession>
<dbReference type="InterPro" id="IPR036291">
    <property type="entry name" value="NAD(P)-bd_dom_sf"/>
</dbReference>
<dbReference type="Pfam" id="PF16197">
    <property type="entry name" value="KAsynt_C_assoc"/>
    <property type="match status" value="1"/>
</dbReference>
<dbReference type="PROSITE" id="PS00012">
    <property type="entry name" value="PHOSPHOPANTETHEINE"/>
    <property type="match status" value="1"/>
</dbReference>
<dbReference type="Gene3D" id="3.40.50.150">
    <property type="entry name" value="Vaccinia Virus protein VP39"/>
    <property type="match status" value="1"/>
</dbReference>
<dbReference type="InterPro" id="IPR014031">
    <property type="entry name" value="Ketoacyl_synth_C"/>
</dbReference>
<dbReference type="SUPFAM" id="SSF52777">
    <property type="entry name" value="CoA-dependent acyltransferases"/>
    <property type="match status" value="2"/>
</dbReference>
<dbReference type="InterPro" id="IPR016035">
    <property type="entry name" value="Acyl_Trfase/lysoPLipase"/>
</dbReference>
<dbReference type="InterPro" id="IPR042099">
    <property type="entry name" value="ANL_N_sf"/>
</dbReference>
<feature type="compositionally biased region" description="Low complexity" evidence="10">
    <location>
        <begin position="2523"/>
        <end position="2544"/>
    </location>
</feature>
<dbReference type="CDD" id="cd00833">
    <property type="entry name" value="PKS"/>
    <property type="match status" value="1"/>
</dbReference>
<dbReference type="Pfam" id="PF00550">
    <property type="entry name" value="PP-binding"/>
    <property type="match status" value="2"/>
</dbReference>
<dbReference type="SMART" id="SM00822">
    <property type="entry name" value="PKS_KR"/>
    <property type="match status" value="1"/>
</dbReference>
<dbReference type="Pfam" id="PF21089">
    <property type="entry name" value="PKS_DH_N"/>
    <property type="match status" value="1"/>
</dbReference>
<dbReference type="SUPFAM" id="SSF53901">
    <property type="entry name" value="Thiolase-like"/>
    <property type="match status" value="1"/>
</dbReference>
<dbReference type="CDD" id="cd05930">
    <property type="entry name" value="A_NRPS"/>
    <property type="match status" value="1"/>
</dbReference>
<evidence type="ECO:0000256" key="5">
    <source>
        <dbReference type="ARBA" id="ARBA00022679"/>
    </source>
</evidence>
<dbReference type="Gene3D" id="3.40.50.12780">
    <property type="entry name" value="N-terminal domain of ligase-like"/>
    <property type="match status" value="1"/>
</dbReference>
<dbReference type="InterPro" id="IPR001242">
    <property type="entry name" value="Condensation_dom"/>
</dbReference>
<dbReference type="InterPro" id="IPR049900">
    <property type="entry name" value="PKS_mFAS_DH"/>
</dbReference>
<dbReference type="InterPro" id="IPR013217">
    <property type="entry name" value="Methyltransf_12"/>
</dbReference>
<dbReference type="InterPro" id="IPR056501">
    <property type="entry name" value="NAD-bd_HRPKS_sdrA"/>
</dbReference>
<dbReference type="InterPro" id="IPR049552">
    <property type="entry name" value="PKS_DH_N"/>
</dbReference>
<evidence type="ECO:0000256" key="10">
    <source>
        <dbReference type="SAM" id="MobiDB-lite"/>
    </source>
</evidence>
<dbReference type="Pfam" id="PF14765">
    <property type="entry name" value="PS-DH"/>
    <property type="match status" value="1"/>
</dbReference>
<evidence type="ECO:0000259" key="11">
    <source>
        <dbReference type="PROSITE" id="PS50075"/>
    </source>
</evidence>
<feature type="region of interest" description="Disordered" evidence="10">
    <location>
        <begin position="2504"/>
        <end position="2568"/>
    </location>
</feature>
<dbReference type="SUPFAM" id="SSF52151">
    <property type="entry name" value="FabD/lysophospholipase-like"/>
    <property type="match status" value="1"/>
</dbReference>
<organism evidence="14 15">
    <name type="scientific">Oculimacula yallundae</name>
    <dbReference type="NCBI Taxonomy" id="86028"/>
    <lineage>
        <taxon>Eukaryota</taxon>
        <taxon>Fungi</taxon>
        <taxon>Dikarya</taxon>
        <taxon>Ascomycota</taxon>
        <taxon>Pezizomycotina</taxon>
        <taxon>Leotiomycetes</taxon>
        <taxon>Helotiales</taxon>
        <taxon>Ploettnerulaceae</taxon>
        <taxon>Oculimacula</taxon>
    </lineage>
</organism>
<keyword evidence="3" id="KW-0436">Ligase</keyword>
<dbReference type="InterPro" id="IPR020807">
    <property type="entry name" value="PKS_DH"/>
</dbReference>
<dbReference type="SMART" id="SM00825">
    <property type="entry name" value="PKS_KS"/>
    <property type="match status" value="1"/>
</dbReference>
<evidence type="ECO:0000256" key="6">
    <source>
        <dbReference type="ARBA" id="ARBA00022737"/>
    </source>
</evidence>
<feature type="region of interest" description="C-terminal hotdog fold" evidence="9">
    <location>
        <begin position="1086"/>
        <end position="1237"/>
    </location>
</feature>
<feature type="compositionally biased region" description="Polar residues" evidence="10">
    <location>
        <begin position="2545"/>
        <end position="2555"/>
    </location>
</feature>
<evidence type="ECO:0000256" key="2">
    <source>
        <dbReference type="ARBA" id="ARBA00022553"/>
    </source>
</evidence>
<dbReference type="CDD" id="cd19532">
    <property type="entry name" value="C_PKS-NRPS"/>
    <property type="match status" value="1"/>
</dbReference>
<keyword evidence="7" id="KW-0560">Oxidoreductase</keyword>
<dbReference type="EMBL" id="JAZHXI010000005">
    <property type="protein sequence ID" value="KAL2071876.1"/>
    <property type="molecule type" value="Genomic_DNA"/>
</dbReference>
<dbReference type="PROSITE" id="PS50075">
    <property type="entry name" value="CARRIER"/>
    <property type="match status" value="2"/>
</dbReference>
<keyword evidence="4" id="KW-0489">Methyltransferase</keyword>
<dbReference type="InterPro" id="IPR020806">
    <property type="entry name" value="PKS_PP-bd"/>
</dbReference>
<dbReference type="InterPro" id="IPR045851">
    <property type="entry name" value="AMP-bd_C_sf"/>
</dbReference>
<keyword evidence="6" id="KW-0677">Repeat</keyword>
<dbReference type="InterPro" id="IPR057326">
    <property type="entry name" value="KR_dom"/>
</dbReference>
<dbReference type="InterPro" id="IPR029063">
    <property type="entry name" value="SAM-dependent_MTases_sf"/>
</dbReference>
<dbReference type="Pfam" id="PF00501">
    <property type="entry name" value="AMP-binding"/>
    <property type="match status" value="1"/>
</dbReference>
<feature type="domain" description="PKS/mFAS DH" evidence="13">
    <location>
        <begin position="938"/>
        <end position="1237"/>
    </location>
</feature>
<evidence type="ECO:0000256" key="3">
    <source>
        <dbReference type="ARBA" id="ARBA00022598"/>
    </source>
</evidence>
<reference evidence="14 15" key="1">
    <citation type="journal article" date="2024" name="Commun. Biol.">
        <title>Comparative genomic analysis of thermophilic fungi reveals convergent evolutionary adaptations and gene losses.</title>
        <authorList>
            <person name="Steindorff A.S."/>
            <person name="Aguilar-Pontes M.V."/>
            <person name="Robinson A.J."/>
            <person name="Andreopoulos B."/>
            <person name="LaButti K."/>
            <person name="Kuo A."/>
            <person name="Mondo S."/>
            <person name="Riley R."/>
            <person name="Otillar R."/>
            <person name="Haridas S."/>
            <person name="Lipzen A."/>
            <person name="Grimwood J."/>
            <person name="Schmutz J."/>
            <person name="Clum A."/>
            <person name="Reid I.D."/>
            <person name="Moisan M.C."/>
            <person name="Butler G."/>
            <person name="Nguyen T.T.M."/>
            <person name="Dewar K."/>
            <person name="Conant G."/>
            <person name="Drula E."/>
            <person name="Henrissat B."/>
            <person name="Hansel C."/>
            <person name="Singer S."/>
            <person name="Hutchinson M.I."/>
            <person name="de Vries R.P."/>
            <person name="Natvig D.O."/>
            <person name="Powell A.J."/>
            <person name="Tsang A."/>
            <person name="Grigoriev I.V."/>
        </authorList>
    </citation>
    <scope>NUCLEOTIDE SEQUENCE [LARGE SCALE GENOMIC DNA]</scope>
    <source>
        <strain evidence="14 15">CBS 494.80</strain>
    </source>
</reference>
<dbReference type="SMART" id="SM00823">
    <property type="entry name" value="PKS_PP"/>
    <property type="match status" value="2"/>
</dbReference>